<organism evidence="3 4">
    <name type="scientific">Trichoderma aggressivum f. europaeum</name>
    <dbReference type="NCBI Taxonomy" id="173218"/>
    <lineage>
        <taxon>Eukaryota</taxon>
        <taxon>Fungi</taxon>
        <taxon>Dikarya</taxon>
        <taxon>Ascomycota</taxon>
        <taxon>Pezizomycotina</taxon>
        <taxon>Sordariomycetes</taxon>
        <taxon>Hypocreomycetidae</taxon>
        <taxon>Hypocreales</taxon>
        <taxon>Hypocreaceae</taxon>
        <taxon>Trichoderma</taxon>
    </lineage>
</organism>
<feature type="compositionally biased region" description="Polar residues" evidence="1">
    <location>
        <begin position="442"/>
        <end position="453"/>
    </location>
</feature>
<feature type="compositionally biased region" description="Low complexity" evidence="1">
    <location>
        <begin position="455"/>
        <end position="471"/>
    </location>
</feature>
<dbReference type="GO" id="GO:0015079">
    <property type="term" value="F:potassium ion transmembrane transporter activity"/>
    <property type="evidence" value="ECO:0007669"/>
    <property type="project" value="InterPro"/>
</dbReference>
<dbReference type="InterPro" id="IPR031606">
    <property type="entry name" value="Kch1/2"/>
</dbReference>
<feature type="compositionally biased region" description="Polar residues" evidence="1">
    <location>
        <begin position="472"/>
        <end position="493"/>
    </location>
</feature>
<feature type="transmembrane region" description="Helical" evidence="2">
    <location>
        <begin position="220"/>
        <end position="248"/>
    </location>
</feature>
<keyword evidence="2" id="KW-0472">Membrane</keyword>
<feature type="transmembrane region" description="Helical" evidence="2">
    <location>
        <begin position="83"/>
        <end position="101"/>
    </location>
</feature>
<dbReference type="PANTHER" id="PTHR36424">
    <property type="entry name" value="PHEROMONE-REGULATED MEMBRANE PROTEIN 6"/>
    <property type="match status" value="1"/>
</dbReference>
<dbReference type="GeneID" id="87916959"/>
<feature type="compositionally biased region" description="Low complexity" evidence="1">
    <location>
        <begin position="531"/>
        <end position="549"/>
    </location>
</feature>
<evidence type="ECO:0000256" key="2">
    <source>
        <dbReference type="SAM" id="Phobius"/>
    </source>
</evidence>
<feature type="compositionally biased region" description="Low complexity" evidence="1">
    <location>
        <begin position="414"/>
        <end position="430"/>
    </location>
</feature>
<accession>A0AAE1IL42</accession>
<keyword evidence="2" id="KW-0812">Transmembrane</keyword>
<proteinExistence type="predicted"/>
<dbReference type="Proteomes" id="UP001273209">
    <property type="component" value="Unassembled WGS sequence"/>
</dbReference>
<feature type="region of interest" description="Disordered" evidence="1">
    <location>
        <begin position="377"/>
        <end position="626"/>
    </location>
</feature>
<evidence type="ECO:0000256" key="1">
    <source>
        <dbReference type="SAM" id="MobiDB-lite"/>
    </source>
</evidence>
<evidence type="ECO:0000313" key="3">
    <source>
        <dbReference type="EMBL" id="KAK4085293.1"/>
    </source>
</evidence>
<feature type="compositionally biased region" description="Polar residues" evidence="1">
    <location>
        <begin position="600"/>
        <end position="617"/>
    </location>
</feature>
<dbReference type="RefSeq" id="XP_062760633.1">
    <property type="nucleotide sequence ID" value="XM_062897831.1"/>
</dbReference>
<dbReference type="EMBL" id="JAWRVG010000001">
    <property type="protein sequence ID" value="KAK4085293.1"/>
    <property type="molecule type" value="Genomic_DNA"/>
</dbReference>
<comment type="caution">
    <text evidence="3">The sequence shown here is derived from an EMBL/GenBank/DDBJ whole genome shotgun (WGS) entry which is preliminary data.</text>
</comment>
<protein>
    <recommendedName>
        <fullName evidence="5">Vacuolar membrane protein</fullName>
    </recommendedName>
</protein>
<sequence>MGCLSHRRKETRQYTDQKWDYINLSDFKAKGCGAVFAYVTLWMGLIISLTVYGVDTFTAVQLLVFNRWSSEIEPAIPFSVSKWIFSVCIILSFVNLGFEWIRAARKIKRGNVAEVYLDSLAVRWESIRLGSGQGFKRFLVFTELTKSKKGAEYIALFTYFSFQSWIRVLFCTSPRQVVNALTLRSVYLAKLAVSSDSVGGSISEFFDKIKTLAQQDFRQAAILGGMCFTLVVWVFSALYLLSAALFYVCFLFHWIPRTDGGLTGYCERKVNSALLKIVTKTVNKALAKGQADRMKRAMTEKGEAHPDTSLPTLPNVGIFTPPQQAGVTAPLPAYTSNPGTPVGDFKRQMPPRSMTGASTMSYSSRAPLVSSAADMGYTNNTRSASPEDMLPVMPYLQRTGTGDSMRSTDMNHMRSGSSSSYGQPRSQSPPGNGPRLDMSHMRTGSNSYRQPFSESPASMGPAAASSMYAPSTRSIPSRITDQYGNRQQMQDDAQSFRGPPPRSYTFNNDMQDDAQSFRGPPPRSYTFNNEGRSSPAPSAAGSSYSRAPRQPVRSATSQVPLRGMRFTPQRQMTEPMSSRAPGDTFYSGNGSRMPQPRQLLRQNSQDFYNPQAQAQAQSGSTYGSTYGSAYAYDVEAQNNGRY</sequence>
<reference evidence="3" key="1">
    <citation type="submission" date="2023-11" db="EMBL/GenBank/DDBJ databases">
        <title>The genome sequences of three competitors of mushroom-forming fungi.</title>
        <authorList>
            <person name="Beijen E."/>
            <person name="Ohm R.A."/>
        </authorList>
    </citation>
    <scope>NUCLEOTIDE SEQUENCE</scope>
    <source>
        <strain evidence="3">CBS 100526</strain>
    </source>
</reference>
<dbReference type="AlphaFoldDB" id="A0AAE1IL42"/>
<evidence type="ECO:0000313" key="4">
    <source>
        <dbReference type="Proteomes" id="UP001273209"/>
    </source>
</evidence>
<feature type="transmembrane region" description="Helical" evidence="2">
    <location>
        <begin position="35"/>
        <end position="63"/>
    </location>
</feature>
<feature type="compositionally biased region" description="Polar residues" evidence="1">
    <location>
        <begin position="398"/>
        <end position="410"/>
    </location>
</feature>
<keyword evidence="2" id="KW-1133">Transmembrane helix</keyword>
<dbReference type="Pfam" id="PF16944">
    <property type="entry name" value="KCH"/>
    <property type="match status" value="1"/>
</dbReference>
<gene>
    <name evidence="3" type="ORF">Triagg1_283</name>
</gene>
<dbReference type="GO" id="GO:0005886">
    <property type="term" value="C:plasma membrane"/>
    <property type="evidence" value="ECO:0007669"/>
    <property type="project" value="InterPro"/>
</dbReference>
<evidence type="ECO:0008006" key="5">
    <source>
        <dbReference type="Google" id="ProtNLM"/>
    </source>
</evidence>
<keyword evidence="4" id="KW-1185">Reference proteome</keyword>
<name>A0AAE1IL42_9HYPO</name>
<feature type="region of interest" description="Disordered" evidence="1">
    <location>
        <begin position="340"/>
        <end position="361"/>
    </location>
</feature>
<dbReference type="PANTHER" id="PTHR36424:SF1">
    <property type="entry name" value="LOW AFFINITY K(+) TRANSPORTER 1-RELATED"/>
    <property type="match status" value="1"/>
</dbReference>